<dbReference type="CDD" id="cd02440">
    <property type="entry name" value="AdoMet_MTases"/>
    <property type="match status" value="1"/>
</dbReference>
<evidence type="ECO:0000259" key="6">
    <source>
        <dbReference type="SMART" id="SM00650"/>
    </source>
</evidence>
<reference evidence="7 8" key="1">
    <citation type="submission" date="2018-03" db="EMBL/GenBank/DDBJ databases">
        <title>Genomic Encyclopedia of Type Strains, Phase III (KMG-III): the genomes of soil and plant-associated and newly described type strains.</title>
        <authorList>
            <person name="Whitman W."/>
        </authorList>
    </citation>
    <scope>NUCLEOTIDE SEQUENCE [LARGE SCALE GENOMIC DNA]</scope>
    <source>
        <strain evidence="7 8">CGMCC 4.7125</strain>
    </source>
</reference>
<dbReference type="GO" id="GO:0000179">
    <property type="term" value="F:rRNA (adenine-N6,N6-)-dimethyltransferase activity"/>
    <property type="evidence" value="ECO:0007669"/>
    <property type="project" value="UniProtKB-UniRule"/>
</dbReference>
<accession>A0A2T0LZ73</accession>
<feature type="binding site" evidence="5">
    <location>
        <position position="69"/>
    </location>
    <ligand>
        <name>S-adenosyl-L-methionine</name>
        <dbReference type="ChEBI" id="CHEBI:59789"/>
    </ligand>
</feature>
<dbReference type="RefSeq" id="WP_245900511.1">
    <property type="nucleotide sequence ID" value="NZ_PVNH01000003.1"/>
</dbReference>
<dbReference type="PROSITE" id="PS51689">
    <property type="entry name" value="SAM_RNA_A_N6_MT"/>
    <property type="match status" value="1"/>
</dbReference>
<dbReference type="AlphaFoldDB" id="A0A2T0LZ73"/>
<organism evidence="7 8">
    <name type="scientific">Prauserella shujinwangii</name>
    <dbReference type="NCBI Taxonomy" id="1453103"/>
    <lineage>
        <taxon>Bacteria</taxon>
        <taxon>Bacillati</taxon>
        <taxon>Actinomycetota</taxon>
        <taxon>Actinomycetes</taxon>
        <taxon>Pseudonocardiales</taxon>
        <taxon>Pseudonocardiaceae</taxon>
        <taxon>Prauserella</taxon>
    </lineage>
</organism>
<keyword evidence="3 5" id="KW-0949">S-adenosyl-L-methionine</keyword>
<dbReference type="PANTHER" id="PTHR11727:SF7">
    <property type="entry name" value="DIMETHYLADENOSINE TRANSFERASE-RELATED"/>
    <property type="match status" value="1"/>
</dbReference>
<comment type="similarity">
    <text evidence="5">Belongs to the class I-like SAM-binding methyltransferase superfamily. rRNA adenine N(6)-methyltransferase family.</text>
</comment>
<sequence length="272" mass="30028">MPQRRRRPAHEDLPTHRPGIHLLANPHVAERLIRSCAPCPGDLVVEFGAGLGAITTPLARTGARVLAIERDAGFARRLRERVADEPGVRIRVDDARTTPLPREPFLVAASIPYAISSTLLRRLLTPASSRLRRAALIVEWGFAKRLTAEVPRTRELAWWAARFDLELVHRIPARHFRPVPSVDSAHLVARRRPGLGRGAQAALWTLLGAAYGAPRTPARRVVPRTGRGRHRLLAEHGIDPAQPAGDVPPPRWASLATTLASDRGLWFPPPPR</sequence>
<dbReference type="InterPro" id="IPR001737">
    <property type="entry name" value="KsgA/Erm"/>
</dbReference>
<evidence type="ECO:0000256" key="1">
    <source>
        <dbReference type="ARBA" id="ARBA00022603"/>
    </source>
</evidence>
<feature type="binding site" evidence="5">
    <location>
        <position position="94"/>
    </location>
    <ligand>
        <name>S-adenosyl-L-methionine</name>
        <dbReference type="ChEBI" id="CHEBI:59789"/>
    </ligand>
</feature>
<comment type="caution">
    <text evidence="7">The sequence shown here is derived from an EMBL/GenBank/DDBJ whole genome shotgun (WGS) entry which is preliminary data.</text>
</comment>
<evidence type="ECO:0000256" key="3">
    <source>
        <dbReference type="ARBA" id="ARBA00022691"/>
    </source>
</evidence>
<keyword evidence="8" id="KW-1185">Reference proteome</keyword>
<dbReference type="InterPro" id="IPR020596">
    <property type="entry name" value="rRNA_Ade_Mease_Trfase_CS"/>
</dbReference>
<dbReference type="EMBL" id="PVNH01000003">
    <property type="protein sequence ID" value="PRX49417.1"/>
    <property type="molecule type" value="Genomic_DNA"/>
</dbReference>
<feature type="binding site" evidence="5">
    <location>
        <position position="21"/>
    </location>
    <ligand>
        <name>S-adenosyl-L-methionine</name>
        <dbReference type="ChEBI" id="CHEBI:59789"/>
    </ligand>
</feature>
<name>A0A2T0LZ73_9PSEU</name>
<evidence type="ECO:0000313" key="7">
    <source>
        <dbReference type="EMBL" id="PRX49417.1"/>
    </source>
</evidence>
<gene>
    <name evidence="7" type="ORF">B0I33_103454</name>
</gene>
<dbReference type="Pfam" id="PF00398">
    <property type="entry name" value="RrnaAD"/>
    <property type="match status" value="1"/>
</dbReference>
<evidence type="ECO:0000313" key="8">
    <source>
        <dbReference type="Proteomes" id="UP000238362"/>
    </source>
</evidence>
<protein>
    <submittedName>
        <fullName evidence="7">23S rRNA (Adenine-N6)-dimethyltransferase</fullName>
    </submittedName>
</protein>
<dbReference type="Proteomes" id="UP000238362">
    <property type="component" value="Unassembled WGS sequence"/>
</dbReference>
<evidence type="ECO:0000256" key="5">
    <source>
        <dbReference type="PROSITE-ProRule" id="PRU01026"/>
    </source>
</evidence>
<proteinExistence type="inferred from homology"/>
<feature type="binding site" evidence="5">
    <location>
        <position position="110"/>
    </location>
    <ligand>
        <name>S-adenosyl-L-methionine</name>
        <dbReference type="ChEBI" id="CHEBI:59789"/>
    </ligand>
</feature>
<keyword evidence="4 5" id="KW-0694">RNA-binding</keyword>
<dbReference type="InterPro" id="IPR020598">
    <property type="entry name" value="rRNA_Ade_methylase_Trfase_N"/>
</dbReference>
<evidence type="ECO:0000256" key="4">
    <source>
        <dbReference type="ARBA" id="ARBA00022884"/>
    </source>
</evidence>
<feature type="domain" description="Ribosomal RNA adenine methylase transferase N-terminal" evidence="6">
    <location>
        <begin position="28"/>
        <end position="193"/>
    </location>
</feature>
<feature type="binding site" evidence="5">
    <location>
        <position position="23"/>
    </location>
    <ligand>
        <name>S-adenosyl-L-methionine</name>
        <dbReference type="ChEBI" id="CHEBI:59789"/>
    </ligand>
</feature>
<keyword evidence="2 5" id="KW-0808">Transferase</keyword>
<feature type="binding site" evidence="5">
    <location>
        <position position="48"/>
    </location>
    <ligand>
        <name>S-adenosyl-L-methionine</name>
        <dbReference type="ChEBI" id="CHEBI:59789"/>
    </ligand>
</feature>
<dbReference type="Gene3D" id="3.40.50.150">
    <property type="entry name" value="Vaccinia Virus protein VP39"/>
    <property type="match status" value="1"/>
</dbReference>
<dbReference type="SUPFAM" id="SSF53335">
    <property type="entry name" value="S-adenosyl-L-methionine-dependent methyltransferases"/>
    <property type="match status" value="1"/>
</dbReference>
<dbReference type="GO" id="GO:0003723">
    <property type="term" value="F:RNA binding"/>
    <property type="evidence" value="ECO:0007669"/>
    <property type="project" value="UniProtKB-UniRule"/>
</dbReference>
<dbReference type="InterPro" id="IPR029063">
    <property type="entry name" value="SAM-dependent_MTases_sf"/>
</dbReference>
<dbReference type="PANTHER" id="PTHR11727">
    <property type="entry name" value="DIMETHYLADENOSINE TRANSFERASE"/>
    <property type="match status" value="1"/>
</dbReference>
<evidence type="ECO:0000256" key="2">
    <source>
        <dbReference type="ARBA" id="ARBA00022679"/>
    </source>
</evidence>
<dbReference type="PROSITE" id="PS01131">
    <property type="entry name" value="RRNA_A_DIMETH"/>
    <property type="match status" value="1"/>
</dbReference>
<dbReference type="SMART" id="SM00650">
    <property type="entry name" value="rADc"/>
    <property type="match status" value="1"/>
</dbReference>
<keyword evidence="1 5" id="KW-0489">Methyltransferase</keyword>